<dbReference type="AlphaFoldDB" id="A0A0N7YMX6"/>
<dbReference type="EMBL" id="BBNO01000013">
    <property type="protein sequence ID" value="GAO12835.1"/>
    <property type="molecule type" value="Genomic_DNA"/>
</dbReference>
<reference evidence="1 2" key="2">
    <citation type="journal article" date="2015" name="Stand. Genomic Sci.">
        <title>Draft genome sequence of marine-derived Streptomyces sp. TP-A0598, a producer of anti-MRSA antibiotic lydicamycins.</title>
        <authorList>
            <person name="Komaki H."/>
            <person name="Ichikawa N."/>
            <person name="Hosoyama A."/>
            <person name="Fujita N."/>
            <person name="Igarashi Y."/>
        </authorList>
    </citation>
    <scope>NUCLEOTIDE SEQUENCE [LARGE SCALE GENOMIC DNA]</scope>
    <source>
        <strain evidence="1 2">NBRC 110027</strain>
    </source>
</reference>
<name>A0A0N7YMX6_9ACTN</name>
<keyword evidence="2" id="KW-1185">Reference proteome</keyword>
<dbReference type="Proteomes" id="UP000048965">
    <property type="component" value="Unassembled WGS sequence"/>
</dbReference>
<reference evidence="2" key="1">
    <citation type="submission" date="2014-09" db="EMBL/GenBank/DDBJ databases">
        <title>Whole genome shotgun sequence of Streptomyces sp. NBRC 110027.</title>
        <authorList>
            <person name="Komaki H."/>
            <person name="Ichikawa N."/>
            <person name="Katano-Makiyama Y."/>
            <person name="Hosoyama A."/>
            <person name="Hashimoto M."/>
            <person name="Uohara A."/>
            <person name="Kitahashi Y."/>
            <person name="Ohji S."/>
            <person name="Kimura A."/>
            <person name="Yamazoe A."/>
            <person name="Igarashi Y."/>
            <person name="Fujita N."/>
        </authorList>
    </citation>
    <scope>NUCLEOTIDE SEQUENCE [LARGE SCALE GENOMIC DNA]</scope>
    <source>
        <strain evidence="2">NBRC 110027</strain>
    </source>
</reference>
<gene>
    <name evidence="1" type="ORF">TPA0598_13_00190</name>
</gene>
<organism evidence="1 2">
    <name type="scientific">Streptomyces lydicamycinicus</name>
    <dbReference type="NCBI Taxonomy" id="1546107"/>
    <lineage>
        <taxon>Bacteria</taxon>
        <taxon>Bacillati</taxon>
        <taxon>Actinomycetota</taxon>
        <taxon>Actinomycetes</taxon>
        <taxon>Kitasatosporales</taxon>
        <taxon>Streptomycetaceae</taxon>
        <taxon>Streptomyces</taxon>
    </lineage>
</organism>
<comment type="caution">
    <text evidence="1">The sequence shown here is derived from an EMBL/GenBank/DDBJ whole genome shotgun (WGS) entry which is preliminary data.</text>
</comment>
<evidence type="ECO:0000313" key="1">
    <source>
        <dbReference type="EMBL" id="GAO12835.1"/>
    </source>
</evidence>
<accession>A0A0N7YMX6</accession>
<dbReference type="OrthoDB" id="4181914at2"/>
<protein>
    <submittedName>
        <fullName evidence="1">Uncharacterized protein</fullName>
    </submittedName>
</protein>
<proteinExistence type="predicted"/>
<dbReference type="RefSeq" id="WP_042162230.1">
    <property type="nucleotide sequence ID" value="NZ_BBNO01000013.1"/>
</dbReference>
<evidence type="ECO:0000313" key="2">
    <source>
        <dbReference type="Proteomes" id="UP000048965"/>
    </source>
</evidence>
<sequence length="192" mass="21562">MTYIFDVFTGARRGTTLTGSVQYRDPDNYGFSQGPVFGLQLIMDAWKEGGDFGAGPVSAATEAEFQELFELYLGPTVRVDVEGYLLEEGSTQVRIPRVKAKEFYQGRLDPHGGRGFSDGTHYICLAPRSEEFARRAEEIIVSWEIREDDSTDLDEDEGTSADFTLEVSDPRYLEHFTKNAYFQTAFTGHLPS</sequence>